<reference evidence="1" key="2">
    <citation type="submission" date="2025-08" db="UniProtKB">
        <authorList>
            <consortium name="Ensembl"/>
        </authorList>
    </citation>
    <scope>IDENTIFICATION</scope>
</reference>
<dbReference type="GeneTree" id="ENSGT01120000276354"/>
<proteinExistence type="predicted"/>
<organism evidence="1 2">
    <name type="scientific">Scleropages formosus</name>
    <name type="common">Asian bonytongue</name>
    <name type="synonym">Osteoglossum formosum</name>
    <dbReference type="NCBI Taxonomy" id="113540"/>
    <lineage>
        <taxon>Eukaryota</taxon>
        <taxon>Metazoa</taxon>
        <taxon>Chordata</taxon>
        <taxon>Craniata</taxon>
        <taxon>Vertebrata</taxon>
        <taxon>Euteleostomi</taxon>
        <taxon>Actinopterygii</taxon>
        <taxon>Neopterygii</taxon>
        <taxon>Teleostei</taxon>
        <taxon>Osteoglossocephala</taxon>
        <taxon>Osteoglossomorpha</taxon>
        <taxon>Osteoglossiformes</taxon>
        <taxon>Osteoglossidae</taxon>
        <taxon>Scleropages</taxon>
    </lineage>
</organism>
<evidence type="ECO:0000313" key="2">
    <source>
        <dbReference type="Proteomes" id="UP000694397"/>
    </source>
</evidence>
<sequence>MVCYLCNVPHAPGLSVALTSTLTPAVSEQDLQPCLTQEKNLQMDCIFVLSNSTTQSHCQFLQDGKLLGSTDPGDLPTHPSFKNTTSLNITEDGKCRLFLFQQNISLPRNYTCELRRQKNTEQKKININHSFLRSPEFTVSKTNASFAIQFVLARASIKIFKSPLAQSEILKTEMQKSLHCRNIVYVIS</sequence>
<protein>
    <submittedName>
        <fullName evidence="1">Uncharacterized protein</fullName>
    </submittedName>
</protein>
<evidence type="ECO:0000313" key="1">
    <source>
        <dbReference type="Ensembl" id="ENSSFOP00015050312.1"/>
    </source>
</evidence>
<reference evidence="1 2" key="1">
    <citation type="submission" date="2019-04" db="EMBL/GenBank/DDBJ databases">
        <authorList>
            <consortium name="Wellcome Sanger Institute Data Sharing"/>
        </authorList>
    </citation>
    <scope>NUCLEOTIDE SEQUENCE [LARGE SCALE GENOMIC DNA]</scope>
</reference>
<dbReference type="OrthoDB" id="8842429at2759"/>
<dbReference type="Ensembl" id="ENSSFOT00015051857.1">
    <property type="protein sequence ID" value="ENSSFOP00015050312.1"/>
    <property type="gene ID" value="ENSSFOG00015029343.1"/>
</dbReference>
<accession>A0A8C9TDK2</accession>
<keyword evidence="2" id="KW-1185">Reference proteome</keyword>
<reference evidence="1" key="3">
    <citation type="submission" date="2025-09" db="UniProtKB">
        <authorList>
            <consortium name="Ensembl"/>
        </authorList>
    </citation>
    <scope>IDENTIFICATION</scope>
</reference>
<dbReference type="AlphaFoldDB" id="A0A8C9TDK2"/>
<name>A0A8C9TDK2_SCLFO</name>
<dbReference type="Proteomes" id="UP000694397">
    <property type="component" value="Chromosome 10"/>
</dbReference>